<accession>A0A0A8ZWH7</accession>
<reference evidence="1" key="2">
    <citation type="journal article" date="2015" name="Data Brief">
        <title>Shoot transcriptome of the giant reed, Arundo donax.</title>
        <authorList>
            <person name="Barrero R.A."/>
            <person name="Guerrero F.D."/>
            <person name="Moolhuijzen P."/>
            <person name="Goolsby J.A."/>
            <person name="Tidwell J."/>
            <person name="Bellgard S.E."/>
            <person name="Bellgard M.I."/>
        </authorList>
    </citation>
    <scope>NUCLEOTIDE SEQUENCE</scope>
    <source>
        <tissue evidence="1">Shoot tissue taken approximately 20 cm above the soil surface</tissue>
    </source>
</reference>
<reference evidence="1" key="1">
    <citation type="submission" date="2014-09" db="EMBL/GenBank/DDBJ databases">
        <authorList>
            <person name="Magalhaes I.L.F."/>
            <person name="Oliveira U."/>
            <person name="Santos F.R."/>
            <person name="Vidigal T.H.D.A."/>
            <person name="Brescovit A.D."/>
            <person name="Santos A.J."/>
        </authorList>
    </citation>
    <scope>NUCLEOTIDE SEQUENCE</scope>
    <source>
        <tissue evidence="1">Shoot tissue taken approximately 20 cm above the soil surface</tissue>
    </source>
</reference>
<proteinExistence type="predicted"/>
<organism evidence="1">
    <name type="scientific">Arundo donax</name>
    <name type="common">Giant reed</name>
    <name type="synonym">Donax arundinaceus</name>
    <dbReference type="NCBI Taxonomy" id="35708"/>
    <lineage>
        <taxon>Eukaryota</taxon>
        <taxon>Viridiplantae</taxon>
        <taxon>Streptophyta</taxon>
        <taxon>Embryophyta</taxon>
        <taxon>Tracheophyta</taxon>
        <taxon>Spermatophyta</taxon>
        <taxon>Magnoliopsida</taxon>
        <taxon>Liliopsida</taxon>
        <taxon>Poales</taxon>
        <taxon>Poaceae</taxon>
        <taxon>PACMAD clade</taxon>
        <taxon>Arundinoideae</taxon>
        <taxon>Arundineae</taxon>
        <taxon>Arundo</taxon>
    </lineage>
</organism>
<protein>
    <submittedName>
        <fullName evidence="1">Uncharacterized protein</fullName>
    </submittedName>
</protein>
<name>A0A0A8ZWH7_ARUDO</name>
<dbReference type="AlphaFoldDB" id="A0A0A8ZWH7"/>
<evidence type="ECO:0000313" key="1">
    <source>
        <dbReference type="EMBL" id="JAD43754.1"/>
    </source>
</evidence>
<dbReference type="EMBL" id="GBRH01254141">
    <property type="protein sequence ID" value="JAD43754.1"/>
    <property type="molecule type" value="Transcribed_RNA"/>
</dbReference>
<sequence length="116" mass="12678">MLVKLFGDCAIHAILPSFSDNYRACSCSLARTPEPGNNVQALWRLQRSTTSIHASIIGPGLHPRRRHHRWPRSTSLSSPASICTAIITGLDLLLLASMLTPESLSSTDPEENRSIS</sequence>